<name>A0A8S9PWG9_BRACR</name>
<dbReference type="EMBL" id="QGKX02001347">
    <property type="protein sequence ID" value="KAF3522802.1"/>
    <property type="molecule type" value="Genomic_DNA"/>
</dbReference>
<proteinExistence type="predicted"/>
<organism evidence="2 3">
    <name type="scientific">Brassica cretica</name>
    <name type="common">Mustard</name>
    <dbReference type="NCBI Taxonomy" id="69181"/>
    <lineage>
        <taxon>Eukaryota</taxon>
        <taxon>Viridiplantae</taxon>
        <taxon>Streptophyta</taxon>
        <taxon>Embryophyta</taxon>
        <taxon>Tracheophyta</taxon>
        <taxon>Spermatophyta</taxon>
        <taxon>Magnoliopsida</taxon>
        <taxon>eudicotyledons</taxon>
        <taxon>Gunneridae</taxon>
        <taxon>Pentapetalae</taxon>
        <taxon>rosids</taxon>
        <taxon>malvids</taxon>
        <taxon>Brassicales</taxon>
        <taxon>Brassicaceae</taxon>
        <taxon>Brassiceae</taxon>
        <taxon>Brassica</taxon>
    </lineage>
</organism>
<feature type="compositionally biased region" description="Basic and acidic residues" evidence="1">
    <location>
        <begin position="68"/>
        <end position="87"/>
    </location>
</feature>
<sequence>MMQRGLDVAPRFEDSDDDSARGVAAGFETRASKIQIINDVGTGYGSEVPKPLHDSPGTMTKTNKTYMEAKKAASARRETALRGKPLEPSEPSQQGVERTSRQKVLAAKKAKE</sequence>
<feature type="region of interest" description="Disordered" evidence="1">
    <location>
        <begin position="42"/>
        <end position="61"/>
    </location>
</feature>
<evidence type="ECO:0000256" key="1">
    <source>
        <dbReference type="SAM" id="MobiDB-lite"/>
    </source>
</evidence>
<dbReference type="Proteomes" id="UP000712600">
    <property type="component" value="Unassembled WGS sequence"/>
</dbReference>
<gene>
    <name evidence="2" type="ORF">F2Q69_00047982</name>
</gene>
<feature type="region of interest" description="Disordered" evidence="1">
    <location>
        <begin position="68"/>
        <end position="112"/>
    </location>
</feature>
<evidence type="ECO:0000313" key="2">
    <source>
        <dbReference type="EMBL" id="KAF3522802.1"/>
    </source>
</evidence>
<accession>A0A8S9PWG9</accession>
<reference evidence="2" key="1">
    <citation type="submission" date="2019-12" db="EMBL/GenBank/DDBJ databases">
        <title>Genome sequencing and annotation of Brassica cretica.</title>
        <authorList>
            <person name="Studholme D.J."/>
            <person name="Sarris P."/>
        </authorList>
    </citation>
    <scope>NUCLEOTIDE SEQUENCE</scope>
    <source>
        <strain evidence="2">PFS-109/04</strain>
        <tissue evidence="2">Leaf</tissue>
    </source>
</reference>
<evidence type="ECO:0000313" key="3">
    <source>
        <dbReference type="Proteomes" id="UP000712600"/>
    </source>
</evidence>
<protein>
    <submittedName>
        <fullName evidence="2">Uncharacterized protein</fullName>
    </submittedName>
</protein>
<feature type="region of interest" description="Disordered" evidence="1">
    <location>
        <begin position="1"/>
        <end position="27"/>
    </location>
</feature>
<dbReference type="AlphaFoldDB" id="A0A8S9PWG9"/>
<comment type="caution">
    <text evidence="2">The sequence shown here is derived from an EMBL/GenBank/DDBJ whole genome shotgun (WGS) entry which is preliminary data.</text>
</comment>